<dbReference type="NCBIfam" id="TIGR02152">
    <property type="entry name" value="D_ribokin_bact"/>
    <property type="match status" value="1"/>
</dbReference>
<keyword evidence="6 10" id="KW-0067">ATP-binding</keyword>
<feature type="binding site" evidence="10">
    <location>
        <position position="253"/>
    </location>
    <ligand>
        <name>K(+)</name>
        <dbReference type="ChEBI" id="CHEBI:29103"/>
    </ligand>
</feature>
<feature type="binding site" evidence="10">
    <location>
        <position position="144"/>
    </location>
    <ligand>
        <name>substrate</name>
    </ligand>
</feature>
<feature type="binding site" evidence="10">
    <location>
        <position position="255"/>
    </location>
    <ligand>
        <name>K(+)</name>
        <dbReference type="ChEBI" id="CHEBI:29103"/>
    </ligand>
</feature>
<dbReference type="PANTHER" id="PTHR10584:SF166">
    <property type="entry name" value="RIBOKINASE"/>
    <property type="match status" value="1"/>
</dbReference>
<dbReference type="Proteomes" id="UP001318040">
    <property type="component" value="Chromosome 31"/>
</dbReference>
<keyword evidence="2 10" id="KW-0808">Transferase</keyword>
<feature type="binding site" evidence="10">
    <location>
        <position position="300"/>
    </location>
    <ligand>
        <name>K(+)</name>
        <dbReference type="ChEBI" id="CHEBI:29103"/>
    </ligand>
</feature>
<evidence type="ECO:0000256" key="5">
    <source>
        <dbReference type="ARBA" id="ARBA00022777"/>
    </source>
</evidence>
<dbReference type="SUPFAM" id="SSF53613">
    <property type="entry name" value="Ribokinase-like"/>
    <property type="match status" value="1"/>
</dbReference>
<feature type="binding site" evidence="10">
    <location>
        <begin position="258"/>
        <end position="259"/>
    </location>
    <ligand>
        <name>ATP</name>
        <dbReference type="ChEBI" id="CHEBI:30616"/>
    </ligand>
</feature>
<evidence type="ECO:0000259" key="11">
    <source>
        <dbReference type="Pfam" id="PF00294"/>
    </source>
</evidence>
<dbReference type="GeneID" id="116947713"/>
<comment type="subcellular location">
    <subcellularLocation>
        <location evidence="10">Cytoplasm</location>
    </subcellularLocation>
    <subcellularLocation>
        <location evidence="10">Nucleus</location>
    </subcellularLocation>
</comment>
<keyword evidence="10" id="KW-0539">Nucleus</keyword>
<evidence type="ECO:0000256" key="8">
    <source>
        <dbReference type="ARBA" id="ARBA00022958"/>
    </source>
</evidence>
<dbReference type="GO" id="GO:0005634">
    <property type="term" value="C:nucleus"/>
    <property type="evidence" value="ECO:0007669"/>
    <property type="project" value="UniProtKB-SubCell"/>
</dbReference>
<feature type="binding site" evidence="10">
    <location>
        <position position="291"/>
    </location>
    <ligand>
        <name>K(+)</name>
        <dbReference type="ChEBI" id="CHEBI:29103"/>
    </ligand>
</feature>
<dbReference type="RefSeq" id="XP_032819629.1">
    <property type="nucleotide sequence ID" value="XM_032963738.1"/>
</dbReference>
<dbReference type="Pfam" id="PF00294">
    <property type="entry name" value="PfkB"/>
    <property type="match status" value="1"/>
</dbReference>
<comment type="caution">
    <text evidence="10">Lacks conserved residue(s) required for the propagation of feature annotation.</text>
</comment>
<comment type="activity regulation">
    <text evidence="10">Activated by a monovalent cation that binds near, but not in, the active site. The most likely occupant of the site in vivo is potassium. Ion binding induces a conformational change that may alter substrate affinity.</text>
</comment>
<feature type="binding site" evidence="10">
    <location>
        <begin position="225"/>
        <end position="230"/>
    </location>
    <ligand>
        <name>ATP</name>
        <dbReference type="ChEBI" id="CHEBI:30616"/>
    </ligand>
</feature>
<dbReference type="HAMAP" id="MF_01987">
    <property type="entry name" value="Ribokinase"/>
    <property type="match status" value="1"/>
</dbReference>
<organism evidence="12 14">
    <name type="scientific">Petromyzon marinus</name>
    <name type="common">Sea lamprey</name>
    <dbReference type="NCBI Taxonomy" id="7757"/>
    <lineage>
        <taxon>Eukaryota</taxon>
        <taxon>Metazoa</taxon>
        <taxon>Chordata</taxon>
        <taxon>Craniata</taxon>
        <taxon>Vertebrata</taxon>
        <taxon>Cyclostomata</taxon>
        <taxon>Hyperoartia</taxon>
        <taxon>Petromyzontiformes</taxon>
        <taxon>Petromyzontidae</taxon>
        <taxon>Petromyzon</taxon>
    </lineage>
</organism>
<dbReference type="AlphaFoldDB" id="A0AAJ7TKG8"/>
<dbReference type="GO" id="GO:0004747">
    <property type="term" value="F:ribokinase activity"/>
    <property type="evidence" value="ECO:0007669"/>
    <property type="project" value="UniProtKB-UniRule"/>
</dbReference>
<evidence type="ECO:0000313" key="12">
    <source>
        <dbReference type="Proteomes" id="UP001318040"/>
    </source>
</evidence>
<keyword evidence="12" id="KW-1185">Reference proteome</keyword>
<evidence type="ECO:0000256" key="2">
    <source>
        <dbReference type="ARBA" id="ARBA00022679"/>
    </source>
</evidence>
<evidence type="ECO:0000313" key="14">
    <source>
        <dbReference type="RefSeq" id="XP_032819628.1"/>
    </source>
</evidence>
<sequence length="315" mass="32532">MASAPAEIVVVGSCMTDLVSYAPRLPRVGETVHGHRFAVGFGGKGANQCVQAARLGASTAMVAKVGKDTFGDNYIQNFKDNGVNIDHVGQVSEAATGVAPITVDDEGRNAIVIVPGANLFLGPEDVALARAAISGARVVLAQLEVRPETTARALRLARRHGVRTILNPAPAVPDLDPELYELSDIFCPNETEAELLTGVVVSGVEEAGRAATLLLQRGCGAVVITLGRHGAVVASQSDPAPRHVPSPSVTAVDTTGAGDSFVGSLAFFQARLPGLPLAEAARRACQIAAESVRSAGTQSSYPGRDGLPAALFQEE</sequence>
<keyword evidence="9 10" id="KW-0119">Carbohydrate metabolism</keyword>
<feature type="active site" description="Proton acceptor" evidence="10">
    <location>
        <position position="259"/>
    </location>
</feature>
<feature type="binding site" evidence="10">
    <location>
        <position position="296"/>
    </location>
    <ligand>
        <name>K(+)</name>
        <dbReference type="ChEBI" id="CHEBI:29103"/>
    </ligand>
</feature>
<evidence type="ECO:0000313" key="17">
    <source>
        <dbReference type="RefSeq" id="XP_032819631.1"/>
    </source>
</evidence>
<evidence type="ECO:0000256" key="1">
    <source>
        <dbReference type="ARBA" id="ARBA00022490"/>
    </source>
</evidence>
<keyword evidence="1 10" id="KW-0963">Cytoplasm</keyword>
<evidence type="ECO:0000256" key="9">
    <source>
        <dbReference type="ARBA" id="ARBA00023277"/>
    </source>
</evidence>
<dbReference type="RefSeq" id="XP_032819635.1">
    <property type="nucleotide sequence ID" value="XM_032963744.1"/>
</dbReference>
<keyword evidence="4 10" id="KW-0547">Nucleotide-binding</keyword>
<dbReference type="CDD" id="cd01174">
    <property type="entry name" value="ribokinase"/>
    <property type="match status" value="1"/>
</dbReference>
<feature type="binding site" evidence="10">
    <location>
        <begin position="15"/>
        <end position="17"/>
    </location>
    <ligand>
        <name>substrate</name>
    </ligand>
</feature>
<evidence type="ECO:0000256" key="10">
    <source>
        <dbReference type="HAMAP-Rule" id="MF_03215"/>
    </source>
</evidence>
<dbReference type="RefSeq" id="XP_032819630.1">
    <property type="nucleotide sequence ID" value="XM_032963739.1"/>
</dbReference>
<comment type="similarity">
    <text evidence="10">Belongs to the carbohydrate kinase PfkB family. Ribokinase subfamily.</text>
</comment>
<dbReference type="RefSeq" id="XP_032819627.1">
    <property type="nucleotide sequence ID" value="XM_032963736.1"/>
</dbReference>
<evidence type="ECO:0000313" key="13">
    <source>
        <dbReference type="RefSeq" id="XP_032819627.1"/>
    </source>
</evidence>
<evidence type="ECO:0000313" key="18">
    <source>
        <dbReference type="RefSeq" id="XP_032819632.1"/>
    </source>
</evidence>
<dbReference type="RefSeq" id="XP_032819628.1">
    <property type="nucleotide sequence ID" value="XM_032963737.1"/>
</dbReference>
<evidence type="ECO:0000256" key="7">
    <source>
        <dbReference type="ARBA" id="ARBA00022842"/>
    </source>
</evidence>
<proteinExistence type="inferred from homology"/>
<comment type="catalytic activity">
    <reaction evidence="10">
        <text>D-ribose + ATP = D-ribose 5-phosphate + ADP + H(+)</text>
        <dbReference type="Rhea" id="RHEA:13697"/>
        <dbReference type="ChEBI" id="CHEBI:15378"/>
        <dbReference type="ChEBI" id="CHEBI:30616"/>
        <dbReference type="ChEBI" id="CHEBI:47013"/>
        <dbReference type="ChEBI" id="CHEBI:78346"/>
        <dbReference type="ChEBI" id="CHEBI:456216"/>
        <dbReference type="EC" id="2.7.1.15"/>
    </reaction>
</comment>
<dbReference type="Gene3D" id="3.40.1190.20">
    <property type="match status" value="1"/>
</dbReference>
<dbReference type="RefSeq" id="XP_032819634.1">
    <property type="nucleotide sequence ID" value="XM_032963743.1"/>
</dbReference>
<name>A0AAJ7TKG8_PETMA</name>
<dbReference type="PRINTS" id="PR00990">
    <property type="entry name" value="RIBOKINASE"/>
</dbReference>
<evidence type="ECO:0000313" key="16">
    <source>
        <dbReference type="RefSeq" id="XP_032819630.1"/>
    </source>
</evidence>
<gene>
    <name evidence="10 13 14 15 16 17 18 19 20 21" type="primary">RBKS</name>
</gene>
<comment type="cofactor">
    <cofactor evidence="10">
        <name>Mg(2+)</name>
        <dbReference type="ChEBI" id="CHEBI:18420"/>
    </cofactor>
    <text evidence="10">Requires a divalent cation, most likely magnesium in vivo, as an electrophilic catalyst to aid phosphoryl group transfer. It is the chelate of the metal and the nucleotide that is the actual substrate.</text>
</comment>
<reference evidence="13 14" key="1">
    <citation type="submission" date="2025-04" db="UniProtKB">
        <authorList>
            <consortium name="RefSeq"/>
        </authorList>
    </citation>
    <scope>IDENTIFICATION</scope>
    <source>
        <tissue evidence="13 14">Sperm</tissue>
    </source>
</reference>
<comment type="subunit">
    <text evidence="10">Homodimer.</text>
</comment>
<dbReference type="InterPro" id="IPR011611">
    <property type="entry name" value="PfkB_dom"/>
</dbReference>
<comment type="function">
    <text evidence="10">Catalyzes the phosphorylation of ribose at O-5 in a reaction requiring ATP and magnesium. The resulting D-ribose-5-phosphate can then be used either for sythesis of nucleotides, histidine, and tryptophan, or as a component of the pentose phosphate pathway.</text>
</comment>
<dbReference type="CTD" id="64080"/>
<feature type="binding site" evidence="10">
    <location>
        <begin position="43"/>
        <end position="47"/>
    </location>
    <ligand>
        <name>substrate</name>
    </ligand>
</feature>
<dbReference type="RefSeq" id="XP_032819632.1">
    <property type="nucleotide sequence ID" value="XM_032963741.1"/>
</dbReference>
<dbReference type="FunFam" id="3.40.1190.20:FF:000010">
    <property type="entry name" value="Ribokinase"/>
    <property type="match status" value="1"/>
</dbReference>
<dbReference type="RefSeq" id="XP_032819633.1">
    <property type="nucleotide sequence ID" value="XM_032963742.1"/>
</dbReference>
<dbReference type="GO" id="GO:0019303">
    <property type="term" value="P:D-ribose catabolic process"/>
    <property type="evidence" value="ECO:0007669"/>
    <property type="project" value="UniProtKB-UniRule"/>
</dbReference>
<dbReference type="KEGG" id="pmrn:116947713"/>
<dbReference type="InterPro" id="IPR002139">
    <property type="entry name" value="Ribo/fructo_kinase"/>
</dbReference>
<evidence type="ECO:0000313" key="21">
    <source>
        <dbReference type="RefSeq" id="XP_032819635.1"/>
    </source>
</evidence>
<accession>A0AAJ7TKG8</accession>
<dbReference type="InterPro" id="IPR011877">
    <property type="entry name" value="Ribokinase"/>
</dbReference>
<evidence type="ECO:0000313" key="19">
    <source>
        <dbReference type="RefSeq" id="XP_032819633.1"/>
    </source>
</evidence>
<comment type="pathway">
    <text evidence="10">Carbohydrate metabolism; D-ribose degradation; D-ribose 5-phosphate from beta-D-ribopyranose: step 2/2.</text>
</comment>
<dbReference type="RefSeq" id="XP_032819631.1">
    <property type="nucleotide sequence ID" value="XM_032963740.1"/>
</dbReference>
<keyword evidence="3 10" id="KW-0479">Metal-binding</keyword>
<feature type="binding site" evidence="10">
    <location>
        <position position="259"/>
    </location>
    <ligand>
        <name>substrate</name>
    </ligand>
</feature>
<keyword evidence="7 10" id="KW-0460">Magnesium</keyword>
<keyword evidence="5 10" id="KW-0418">Kinase</keyword>
<evidence type="ECO:0000313" key="15">
    <source>
        <dbReference type="RefSeq" id="XP_032819629.1"/>
    </source>
</evidence>
<feature type="domain" description="Carbohydrate kinase PfkB" evidence="11">
    <location>
        <begin position="7"/>
        <end position="302"/>
    </location>
</feature>
<evidence type="ECO:0000313" key="20">
    <source>
        <dbReference type="RefSeq" id="XP_032819634.1"/>
    </source>
</evidence>
<dbReference type="EC" id="2.7.1.15" evidence="10"/>
<dbReference type="InterPro" id="IPR029056">
    <property type="entry name" value="Ribokinase-like"/>
</dbReference>
<protein>
    <recommendedName>
        <fullName evidence="10">Ribokinase</fullName>
        <shortName evidence="10">RK</shortName>
        <ecNumber evidence="10">2.7.1.15</ecNumber>
    </recommendedName>
</protein>
<evidence type="ECO:0000256" key="4">
    <source>
        <dbReference type="ARBA" id="ARBA00022741"/>
    </source>
</evidence>
<evidence type="ECO:0000256" key="6">
    <source>
        <dbReference type="ARBA" id="ARBA00022840"/>
    </source>
</evidence>
<feature type="binding site" evidence="10">
    <location>
        <position position="294"/>
    </location>
    <ligand>
        <name>K(+)</name>
        <dbReference type="ChEBI" id="CHEBI:29103"/>
    </ligand>
</feature>
<dbReference type="GO" id="GO:0005524">
    <property type="term" value="F:ATP binding"/>
    <property type="evidence" value="ECO:0007669"/>
    <property type="project" value="UniProtKB-UniRule"/>
</dbReference>
<feature type="binding site" evidence="10">
    <location>
        <position position="189"/>
    </location>
    <ligand>
        <name>ATP</name>
        <dbReference type="ChEBI" id="CHEBI:30616"/>
    </ligand>
</feature>
<dbReference type="GO" id="GO:0005829">
    <property type="term" value="C:cytosol"/>
    <property type="evidence" value="ECO:0007669"/>
    <property type="project" value="TreeGrafter"/>
</dbReference>
<dbReference type="PANTHER" id="PTHR10584">
    <property type="entry name" value="SUGAR KINASE"/>
    <property type="match status" value="1"/>
</dbReference>
<evidence type="ECO:0000256" key="3">
    <source>
        <dbReference type="ARBA" id="ARBA00022723"/>
    </source>
</evidence>
<dbReference type="GO" id="GO:0046872">
    <property type="term" value="F:metal ion binding"/>
    <property type="evidence" value="ECO:0007669"/>
    <property type="project" value="UniProtKB-KW"/>
</dbReference>
<keyword evidence="8 10" id="KW-0630">Potassium</keyword>